<accession>A0A158P5B5</accession>
<evidence type="ECO:0000313" key="3">
    <source>
        <dbReference type="Proteomes" id="UP000015104"/>
    </source>
</evidence>
<proteinExistence type="predicted"/>
<protein>
    <recommendedName>
        <fullName evidence="4">Ubiquitin-like protease family profile domain-containing protein</fullName>
    </recommendedName>
</protein>
<dbReference type="Proteomes" id="UP000015104">
    <property type="component" value="Unassembled WGS sequence"/>
</dbReference>
<organism evidence="2 3">
    <name type="scientific">Tetranychus urticae</name>
    <name type="common">Two-spotted spider mite</name>
    <dbReference type="NCBI Taxonomy" id="32264"/>
    <lineage>
        <taxon>Eukaryota</taxon>
        <taxon>Metazoa</taxon>
        <taxon>Ecdysozoa</taxon>
        <taxon>Arthropoda</taxon>
        <taxon>Chelicerata</taxon>
        <taxon>Arachnida</taxon>
        <taxon>Acari</taxon>
        <taxon>Acariformes</taxon>
        <taxon>Trombidiformes</taxon>
        <taxon>Prostigmata</taxon>
        <taxon>Eleutherengona</taxon>
        <taxon>Raphignathae</taxon>
        <taxon>Tetranychoidea</taxon>
        <taxon>Tetranychidae</taxon>
        <taxon>Tetranychus</taxon>
    </lineage>
</organism>
<dbReference type="EMBL" id="CAEY01000403">
    <property type="status" value="NOT_ANNOTATED_CDS"/>
    <property type="molecule type" value="Genomic_DNA"/>
</dbReference>
<dbReference type="InterPro" id="IPR038765">
    <property type="entry name" value="Papain-like_cys_pep_sf"/>
</dbReference>
<name>A0A158P5B5_TETUR</name>
<reference evidence="2" key="2">
    <citation type="submission" date="2016-04" db="UniProtKB">
        <authorList>
            <consortium name="EnsemblMetazoa"/>
        </authorList>
    </citation>
    <scope>IDENTIFICATION</scope>
</reference>
<reference evidence="3" key="1">
    <citation type="submission" date="2011-08" db="EMBL/GenBank/DDBJ databases">
        <authorList>
            <person name="Rombauts S."/>
        </authorList>
    </citation>
    <scope>NUCLEOTIDE SEQUENCE</scope>
    <source>
        <strain evidence="3">London</strain>
    </source>
</reference>
<dbReference type="Gene3D" id="3.40.395.10">
    <property type="entry name" value="Adenoviral Proteinase, Chain A"/>
    <property type="match status" value="1"/>
</dbReference>
<dbReference type="SUPFAM" id="SSF54001">
    <property type="entry name" value="Cysteine proteinases"/>
    <property type="match status" value="1"/>
</dbReference>
<evidence type="ECO:0008006" key="4">
    <source>
        <dbReference type="Google" id="ProtNLM"/>
    </source>
</evidence>
<evidence type="ECO:0000313" key="2">
    <source>
        <dbReference type="EnsemblMetazoa" id="tetur193g00030.1"/>
    </source>
</evidence>
<sequence length="143" mass="16765">MLTTLEIENLLKDVPWFNGVYALDQLPRWILAPSSVIINLDESYKPGSHWVAVYFDKNKVAHYFDSFGRQPQGNILTFIEANSDYYIYNPIKYQGNLSIACGYFCILFVLSVNSLNSFYKLFRQCKHENNEKTLFKQLKKYLI</sequence>
<keyword evidence="1" id="KW-0812">Transmembrane</keyword>
<feature type="transmembrane region" description="Helical" evidence="1">
    <location>
        <begin position="97"/>
        <end position="119"/>
    </location>
</feature>
<keyword evidence="1" id="KW-0472">Membrane</keyword>
<keyword evidence="3" id="KW-1185">Reference proteome</keyword>
<dbReference type="EnsemblMetazoa" id="tetur193g00030.1">
    <property type="protein sequence ID" value="tetur193g00030.1"/>
    <property type="gene ID" value="tetur193g00030"/>
</dbReference>
<keyword evidence="1" id="KW-1133">Transmembrane helix</keyword>
<evidence type="ECO:0000256" key="1">
    <source>
        <dbReference type="SAM" id="Phobius"/>
    </source>
</evidence>
<dbReference type="AlphaFoldDB" id="A0A158P5B5"/>